<organism evidence="2 3">
    <name type="scientific">Trichodelitschia bisporula</name>
    <dbReference type="NCBI Taxonomy" id="703511"/>
    <lineage>
        <taxon>Eukaryota</taxon>
        <taxon>Fungi</taxon>
        <taxon>Dikarya</taxon>
        <taxon>Ascomycota</taxon>
        <taxon>Pezizomycotina</taxon>
        <taxon>Dothideomycetes</taxon>
        <taxon>Dothideomycetes incertae sedis</taxon>
        <taxon>Phaeotrichales</taxon>
        <taxon>Phaeotrichaceae</taxon>
        <taxon>Trichodelitschia</taxon>
    </lineage>
</organism>
<protein>
    <submittedName>
        <fullName evidence="2">Uncharacterized protein</fullName>
    </submittedName>
</protein>
<sequence>MMLRLCSPSRDLHGSFPTSSLNLPIKTQHLNPTPSTLNPTPQPNTSTHHSFHHSTHHSAHPSSYRSFITRAVMQPIIQFMQAIFQTSSECWLFIFAPS</sequence>
<feature type="compositionally biased region" description="Low complexity" evidence="1">
    <location>
        <begin position="30"/>
        <end position="48"/>
    </location>
</feature>
<dbReference type="Proteomes" id="UP000799640">
    <property type="component" value="Unassembled WGS sequence"/>
</dbReference>
<reference evidence="2" key="1">
    <citation type="journal article" date="2020" name="Stud. Mycol.">
        <title>101 Dothideomycetes genomes: a test case for predicting lifestyles and emergence of pathogens.</title>
        <authorList>
            <person name="Haridas S."/>
            <person name="Albert R."/>
            <person name="Binder M."/>
            <person name="Bloem J."/>
            <person name="Labutti K."/>
            <person name="Salamov A."/>
            <person name="Andreopoulos B."/>
            <person name="Baker S."/>
            <person name="Barry K."/>
            <person name="Bills G."/>
            <person name="Bluhm B."/>
            <person name="Cannon C."/>
            <person name="Castanera R."/>
            <person name="Culley D."/>
            <person name="Daum C."/>
            <person name="Ezra D."/>
            <person name="Gonzalez J."/>
            <person name="Henrissat B."/>
            <person name="Kuo A."/>
            <person name="Liang C."/>
            <person name="Lipzen A."/>
            <person name="Lutzoni F."/>
            <person name="Magnuson J."/>
            <person name="Mondo S."/>
            <person name="Nolan M."/>
            <person name="Ohm R."/>
            <person name="Pangilinan J."/>
            <person name="Park H.-J."/>
            <person name="Ramirez L."/>
            <person name="Alfaro M."/>
            <person name="Sun H."/>
            <person name="Tritt A."/>
            <person name="Yoshinaga Y."/>
            <person name="Zwiers L.-H."/>
            <person name="Turgeon B."/>
            <person name="Goodwin S."/>
            <person name="Spatafora J."/>
            <person name="Crous P."/>
            <person name="Grigoriev I."/>
        </authorList>
    </citation>
    <scope>NUCLEOTIDE SEQUENCE</scope>
    <source>
        <strain evidence="2">CBS 262.69</strain>
    </source>
</reference>
<feature type="region of interest" description="Disordered" evidence="1">
    <location>
        <begin position="23"/>
        <end position="61"/>
    </location>
</feature>
<keyword evidence="3" id="KW-1185">Reference proteome</keyword>
<evidence type="ECO:0000313" key="3">
    <source>
        <dbReference type="Proteomes" id="UP000799640"/>
    </source>
</evidence>
<name>A0A6G1I5J7_9PEZI</name>
<gene>
    <name evidence="2" type="ORF">EJ06DRAFT_272981</name>
</gene>
<feature type="compositionally biased region" description="Basic residues" evidence="1">
    <location>
        <begin position="49"/>
        <end position="59"/>
    </location>
</feature>
<evidence type="ECO:0000313" key="2">
    <source>
        <dbReference type="EMBL" id="KAF2403339.1"/>
    </source>
</evidence>
<dbReference type="AlphaFoldDB" id="A0A6G1I5J7"/>
<proteinExistence type="predicted"/>
<evidence type="ECO:0000256" key="1">
    <source>
        <dbReference type="SAM" id="MobiDB-lite"/>
    </source>
</evidence>
<accession>A0A6G1I5J7</accession>
<dbReference type="EMBL" id="ML996689">
    <property type="protein sequence ID" value="KAF2403339.1"/>
    <property type="molecule type" value="Genomic_DNA"/>
</dbReference>